<dbReference type="Proteomes" id="UP000789405">
    <property type="component" value="Unassembled WGS sequence"/>
</dbReference>
<protein>
    <submittedName>
        <fullName evidence="1">4815_t:CDS:1</fullName>
    </submittedName>
</protein>
<name>A0A9N9ITQ2_9GLOM</name>
<dbReference type="EMBL" id="CAJVPY010014648">
    <property type="protein sequence ID" value="CAG8747607.1"/>
    <property type="molecule type" value="Genomic_DNA"/>
</dbReference>
<dbReference type="AlphaFoldDB" id="A0A9N9ITQ2"/>
<accession>A0A9N9ITQ2</accession>
<evidence type="ECO:0000313" key="1">
    <source>
        <dbReference type="EMBL" id="CAG8747607.1"/>
    </source>
</evidence>
<comment type="caution">
    <text evidence="1">The sequence shown here is derived from an EMBL/GenBank/DDBJ whole genome shotgun (WGS) entry which is preliminary data.</text>
</comment>
<sequence>MNYTKTPNIMIPTHVFLLIVVIKRLDPTDLYTIVNDIKFILRGSEELKNSQSLRHKLASVRVREYLQSNIIIEKER</sequence>
<gene>
    <name evidence="1" type="ORF">DERYTH_LOCUS16578</name>
</gene>
<keyword evidence="2" id="KW-1185">Reference proteome</keyword>
<organism evidence="1 2">
    <name type="scientific">Dentiscutata erythropus</name>
    <dbReference type="NCBI Taxonomy" id="1348616"/>
    <lineage>
        <taxon>Eukaryota</taxon>
        <taxon>Fungi</taxon>
        <taxon>Fungi incertae sedis</taxon>
        <taxon>Mucoromycota</taxon>
        <taxon>Glomeromycotina</taxon>
        <taxon>Glomeromycetes</taxon>
        <taxon>Diversisporales</taxon>
        <taxon>Gigasporaceae</taxon>
        <taxon>Dentiscutata</taxon>
    </lineage>
</organism>
<evidence type="ECO:0000313" key="2">
    <source>
        <dbReference type="Proteomes" id="UP000789405"/>
    </source>
</evidence>
<proteinExistence type="predicted"/>
<feature type="non-terminal residue" evidence="1">
    <location>
        <position position="1"/>
    </location>
</feature>
<reference evidence="1" key="1">
    <citation type="submission" date="2021-06" db="EMBL/GenBank/DDBJ databases">
        <authorList>
            <person name="Kallberg Y."/>
            <person name="Tangrot J."/>
            <person name="Rosling A."/>
        </authorList>
    </citation>
    <scope>NUCLEOTIDE SEQUENCE</scope>
    <source>
        <strain evidence="1">MA453B</strain>
    </source>
</reference>